<organism evidence="2">
    <name type="scientific">Sesamum radiatum</name>
    <name type="common">Black benniseed</name>
    <dbReference type="NCBI Taxonomy" id="300843"/>
    <lineage>
        <taxon>Eukaryota</taxon>
        <taxon>Viridiplantae</taxon>
        <taxon>Streptophyta</taxon>
        <taxon>Embryophyta</taxon>
        <taxon>Tracheophyta</taxon>
        <taxon>Spermatophyta</taxon>
        <taxon>Magnoliopsida</taxon>
        <taxon>eudicotyledons</taxon>
        <taxon>Gunneridae</taxon>
        <taxon>Pentapetalae</taxon>
        <taxon>asterids</taxon>
        <taxon>lamiids</taxon>
        <taxon>Lamiales</taxon>
        <taxon>Pedaliaceae</taxon>
        <taxon>Sesamum</taxon>
    </lineage>
</organism>
<accession>A0AAW2N913</accession>
<dbReference type="SUPFAM" id="SSF56672">
    <property type="entry name" value="DNA/RNA polymerases"/>
    <property type="match status" value="1"/>
</dbReference>
<sequence>MQVPHTKGWLDDMLVKSKKAEEHMKHLESAFAIMRTYGMKLNTTKCMFGVRGGKFLGYMISEKGIEANPEKIEAIVEVAQDVQRGAEANRKDCLLKPLHCEINKQKICLSSRG</sequence>
<dbReference type="EMBL" id="JACGWJ010000020">
    <property type="protein sequence ID" value="KAL0340027.1"/>
    <property type="molecule type" value="Genomic_DNA"/>
</dbReference>
<feature type="domain" description="Reverse transcriptase" evidence="1">
    <location>
        <begin position="1"/>
        <end position="60"/>
    </location>
</feature>
<gene>
    <name evidence="2" type="ORF">Sradi_4519500</name>
</gene>
<comment type="caution">
    <text evidence="2">The sequence shown here is derived from an EMBL/GenBank/DDBJ whole genome shotgun (WGS) entry which is preliminary data.</text>
</comment>
<dbReference type="Gene3D" id="3.30.70.270">
    <property type="match status" value="1"/>
</dbReference>
<dbReference type="InterPro" id="IPR050951">
    <property type="entry name" value="Retrovirus_Pol_polyprotein"/>
</dbReference>
<dbReference type="PROSITE" id="PS50878">
    <property type="entry name" value="RT_POL"/>
    <property type="match status" value="1"/>
</dbReference>
<dbReference type="InterPro" id="IPR043128">
    <property type="entry name" value="Rev_trsase/Diguanyl_cyclase"/>
</dbReference>
<name>A0AAW2N913_SESRA</name>
<evidence type="ECO:0000259" key="1">
    <source>
        <dbReference type="PROSITE" id="PS50878"/>
    </source>
</evidence>
<dbReference type="Pfam" id="PF00078">
    <property type="entry name" value="RVT_1"/>
    <property type="match status" value="1"/>
</dbReference>
<dbReference type="InterPro" id="IPR000477">
    <property type="entry name" value="RT_dom"/>
</dbReference>
<dbReference type="PANTHER" id="PTHR37984">
    <property type="entry name" value="PROTEIN CBG26694"/>
    <property type="match status" value="1"/>
</dbReference>
<dbReference type="AlphaFoldDB" id="A0AAW2N913"/>
<evidence type="ECO:0000313" key="2">
    <source>
        <dbReference type="EMBL" id="KAL0340027.1"/>
    </source>
</evidence>
<dbReference type="InterPro" id="IPR043502">
    <property type="entry name" value="DNA/RNA_pol_sf"/>
</dbReference>
<reference evidence="2" key="1">
    <citation type="submission" date="2020-06" db="EMBL/GenBank/DDBJ databases">
        <authorList>
            <person name="Li T."/>
            <person name="Hu X."/>
            <person name="Zhang T."/>
            <person name="Song X."/>
            <person name="Zhang H."/>
            <person name="Dai N."/>
            <person name="Sheng W."/>
            <person name="Hou X."/>
            <person name="Wei L."/>
        </authorList>
    </citation>
    <scope>NUCLEOTIDE SEQUENCE</scope>
    <source>
        <strain evidence="2">G02</strain>
        <tissue evidence="2">Leaf</tissue>
    </source>
</reference>
<proteinExistence type="predicted"/>
<protein>
    <recommendedName>
        <fullName evidence="1">Reverse transcriptase domain-containing protein</fullName>
    </recommendedName>
</protein>
<reference evidence="2" key="2">
    <citation type="journal article" date="2024" name="Plant">
        <title>Genomic evolution and insights into agronomic trait innovations of Sesamum species.</title>
        <authorList>
            <person name="Miao H."/>
            <person name="Wang L."/>
            <person name="Qu L."/>
            <person name="Liu H."/>
            <person name="Sun Y."/>
            <person name="Le M."/>
            <person name="Wang Q."/>
            <person name="Wei S."/>
            <person name="Zheng Y."/>
            <person name="Lin W."/>
            <person name="Duan Y."/>
            <person name="Cao H."/>
            <person name="Xiong S."/>
            <person name="Wang X."/>
            <person name="Wei L."/>
            <person name="Li C."/>
            <person name="Ma Q."/>
            <person name="Ju M."/>
            <person name="Zhao R."/>
            <person name="Li G."/>
            <person name="Mu C."/>
            <person name="Tian Q."/>
            <person name="Mei H."/>
            <person name="Zhang T."/>
            <person name="Gao T."/>
            <person name="Zhang H."/>
        </authorList>
    </citation>
    <scope>NUCLEOTIDE SEQUENCE</scope>
    <source>
        <strain evidence="2">G02</strain>
    </source>
</reference>
<dbReference type="PANTHER" id="PTHR37984:SF5">
    <property type="entry name" value="PROTEIN NYNRIN-LIKE"/>
    <property type="match status" value="1"/>
</dbReference>